<accession>T1FCL5</accession>
<dbReference type="EnsemblMetazoa" id="HelroT178008">
    <property type="protein sequence ID" value="HelroP178008"/>
    <property type="gene ID" value="HelroG178008"/>
</dbReference>
<dbReference type="InParanoid" id="T1FCL5"/>
<keyword evidence="1" id="KW-1133">Transmembrane helix</keyword>
<evidence type="ECO:0000313" key="4">
    <source>
        <dbReference type="Proteomes" id="UP000015101"/>
    </source>
</evidence>
<keyword evidence="4" id="KW-1185">Reference proteome</keyword>
<protein>
    <submittedName>
        <fullName evidence="2 3">Uncharacterized protein</fullName>
    </submittedName>
</protein>
<keyword evidence="1" id="KW-0812">Transmembrane</keyword>
<reference evidence="4" key="1">
    <citation type="submission" date="2012-12" db="EMBL/GenBank/DDBJ databases">
        <authorList>
            <person name="Hellsten U."/>
            <person name="Grimwood J."/>
            <person name="Chapman J.A."/>
            <person name="Shapiro H."/>
            <person name="Aerts A."/>
            <person name="Otillar R.P."/>
            <person name="Terry A.Y."/>
            <person name="Boore J.L."/>
            <person name="Simakov O."/>
            <person name="Marletaz F."/>
            <person name="Cho S.-J."/>
            <person name="Edsinger-Gonzales E."/>
            <person name="Havlak P."/>
            <person name="Kuo D.-H."/>
            <person name="Larsson T."/>
            <person name="Lv J."/>
            <person name="Arendt D."/>
            <person name="Savage R."/>
            <person name="Osoegawa K."/>
            <person name="de Jong P."/>
            <person name="Lindberg D.R."/>
            <person name="Seaver E.C."/>
            <person name="Weisblat D.A."/>
            <person name="Putnam N.H."/>
            <person name="Grigoriev I.V."/>
            <person name="Rokhsar D.S."/>
        </authorList>
    </citation>
    <scope>NUCLEOTIDE SEQUENCE</scope>
</reference>
<dbReference type="GeneID" id="20206564"/>
<dbReference type="AlphaFoldDB" id="T1FCL5"/>
<sequence>MSRAITTDRENPDQAHLSTNILTVVESMIIIRWFLVIIMAMSLLALPPPLLTPTINMIYPEDNRTSCPNAEMSCLLDLKFHELDSNSSKEITTYSEQFGNLPDECRKGKFRIFQITGRRDGVMAKVPGIVDAMFVFECKNIPAYHIQKLIFTTSKLILTKSIFPYIYSKEH</sequence>
<reference evidence="3" key="3">
    <citation type="submission" date="2015-06" db="UniProtKB">
        <authorList>
            <consortium name="EnsemblMetazoa"/>
        </authorList>
    </citation>
    <scope>IDENTIFICATION</scope>
</reference>
<keyword evidence="1" id="KW-0472">Membrane</keyword>
<dbReference type="EMBL" id="AMQM01006274">
    <property type="status" value="NOT_ANNOTATED_CDS"/>
    <property type="molecule type" value="Genomic_DNA"/>
</dbReference>
<dbReference type="EMBL" id="AMQM01006275">
    <property type="status" value="NOT_ANNOTATED_CDS"/>
    <property type="molecule type" value="Genomic_DNA"/>
</dbReference>
<organism evidence="3 4">
    <name type="scientific">Helobdella robusta</name>
    <name type="common">Californian leech</name>
    <dbReference type="NCBI Taxonomy" id="6412"/>
    <lineage>
        <taxon>Eukaryota</taxon>
        <taxon>Metazoa</taxon>
        <taxon>Spiralia</taxon>
        <taxon>Lophotrochozoa</taxon>
        <taxon>Annelida</taxon>
        <taxon>Clitellata</taxon>
        <taxon>Hirudinea</taxon>
        <taxon>Rhynchobdellida</taxon>
        <taxon>Glossiphoniidae</taxon>
        <taxon>Helobdella</taxon>
    </lineage>
</organism>
<proteinExistence type="predicted"/>
<dbReference type="Proteomes" id="UP000015101">
    <property type="component" value="Unassembled WGS sequence"/>
</dbReference>
<gene>
    <name evidence="3" type="primary">20206564</name>
    <name evidence="2" type="ORF">HELRODRAFT_178008</name>
</gene>
<dbReference type="KEGG" id="hro:HELRODRAFT_178008"/>
<dbReference type="CTD" id="20206564"/>
<feature type="transmembrane region" description="Helical" evidence="1">
    <location>
        <begin position="21"/>
        <end position="46"/>
    </location>
</feature>
<dbReference type="HOGENOM" id="CLU_1564575_0_0_1"/>
<evidence type="ECO:0000256" key="1">
    <source>
        <dbReference type="SAM" id="Phobius"/>
    </source>
</evidence>
<dbReference type="RefSeq" id="XP_009024396.1">
    <property type="nucleotide sequence ID" value="XM_009026148.1"/>
</dbReference>
<reference evidence="2 4" key="2">
    <citation type="journal article" date="2013" name="Nature">
        <title>Insights into bilaterian evolution from three spiralian genomes.</title>
        <authorList>
            <person name="Simakov O."/>
            <person name="Marletaz F."/>
            <person name="Cho S.J."/>
            <person name="Edsinger-Gonzales E."/>
            <person name="Havlak P."/>
            <person name="Hellsten U."/>
            <person name="Kuo D.H."/>
            <person name="Larsson T."/>
            <person name="Lv J."/>
            <person name="Arendt D."/>
            <person name="Savage R."/>
            <person name="Osoegawa K."/>
            <person name="de Jong P."/>
            <person name="Grimwood J."/>
            <person name="Chapman J.A."/>
            <person name="Shapiro H."/>
            <person name="Aerts A."/>
            <person name="Otillar R.P."/>
            <person name="Terry A.Y."/>
            <person name="Boore J.L."/>
            <person name="Grigoriev I.V."/>
            <person name="Lindberg D.R."/>
            <person name="Seaver E.C."/>
            <person name="Weisblat D.A."/>
            <person name="Putnam N.H."/>
            <person name="Rokhsar D.S."/>
        </authorList>
    </citation>
    <scope>NUCLEOTIDE SEQUENCE</scope>
</reference>
<dbReference type="EMBL" id="KB097336">
    <property type="protein sequence ID" value="ESN97574.1"/>
    <property type="molecule type" value="Genomic_DNA"/>
</dbReference>
<name>T1FCL5_HELRO</name>
<evidence type="ECO:0000313" key="3">
    <source>
        <dbReference type="EnsemblMetazoa" id="HelroP178008"/>
    </source>
</evidence>
<evidence type="ECO:0000313" key="2">
    <source>
        <dbReference type="EMBL" id="ESN97574.1"/>
    </source>
</evidence>